<organism evidence="2 3">
    <name type="scientific">Kockovaella imperatae</name>
    <dbReference type="NCBI Taxonomy" id="4999"/>
    <lineage>
        <taxon>Eukaryota</taxon>
        <taxon>Fungi</taxon>
        <taxon>Dikarya</taxon>
        <taxon>Basidiomycota</taxon>
        <taxon>Agaricomycotina</taxon>
        <taxon>Tremellomycetes</taxon>
        <taxon>Tremellales</taxon>
        <taxon>Cuniculitremaceae</taxon>
        <taxon>Kockovaella</taxon>
    </lineage>
</organism>
<dbReference type="GeneID" id="33559552"/>
<accession>A0A1Y1UUB9</accession>
<evidence type="ECO:0000256" key="1">
    <source>
        <dbReference type="SAM" id="MobiDB-lite"/>
    </source>
</evidence>
<name>A0A1Y1UUB9_9TREE</name>
<dbReference type="RefSeq" id="XP_021874715.1">
    <property type="nucleotide sequence ID" value="XM_022017743.1"/>
</dbReference>
<reference evidence="2 3" key="1">
    <citation type="submission" date="2017-03" db="EMBL/GenBank/DDBJ databases">
        <title>Widespread Adenine N6-methylation of Active Genes in Fungi.</title>
        <authorList>
            <consortium name="DOE Joint Genome Institute"/>
            <person name="Mondo S.J."/>
            <person name="Dannebaum R.O."/>
            <person name="Kuo R.C."/>
            <person name="Louie K.B."/>
            <person name="Bewick A.J."/>
            <person name="Labutti K."/>
            <person name="Haridas S."/>
            <person name="Kuo A."/>
            <person name="Salamov A."/>
            <person name="Ahrendt S.R."/>
            <person name="Lau R."/>
            <person name="Bowen B.P."/>
            <person name="Lipzen A."/>
            <person name="Sullivan W."/>
            <person name="Andreopoulos W.B."/>
            <person name="Clum A."/>
            <person name="Lindquist E."/>
            <person name="Daum C."/>
            <person name="Northen T.R."/>
            <person name="Ramamoorthy G."/>
            <person name="Schmitz R.J."/>
            <person name="Gryganskyi A."/>
            <person name="Culley D."/>
            <person name="Magnuson J."/>
            <person name="James T.Y."/>
            <person name="O'Malley M.A."/>
            <person name="Stajich J.E."/>
            <person name="Spatafora J.W."/>
            <person name="Visel A."/>
            <person name="Grigoriev I.V."/>
        </authorList>
    </citation>
    <scope>NUCLEOTIDE SEQUENCE [LARGE SCALE GENOMIC DNA]</scope>
    <source>
        <strain evidence="2 3">NRRL Y-17943</strain>
    </source>
</reference>
<gene>
    <name evidence="2" type="ORF">BD324DRAFT_647934</name>
</gene>
<evidence type="ECO:0000313" key="2">
    <source>
        <dbReference type="EMBL" id="ORX41036.1"/>
    </source>
</evidence>
<dbReference type="OrthoDB" id="14527at2759"/>
<comment type="caution">
    <text evidence="2">The sequence shown here is derived from an EMBL/GenBank/DDBJ whole genome shotgun (WGS) entry which is preliminary data.</text>
</comment>
<keyword evidence="3" id="KW-1185">Reference proteome</keyword>
<evidence type="ECO:0000313" key="3">
    <source>
        <dbReference type="Proteomes" id="UP000193218"/>
    </source>
</evidence>
<feature type="compositionally biased region" description="Basic residues" evidence="1">
    <location>
        <begin position="451"/>
        <end position="463"/>
    </location>
</feature>
<proteinExistence type="predicted"/>
<dbReference type="InParanoid" id="A0A1Y1UUB9"/>
<dbReference type="Proteomes" id="UP000193218">
    <property type="component" value="Unassembled WGS sequence"/>
</dbReference>
<sequence length="555" mass="62077">MQEVVKVRDELEQLCIDIRTFQKDIQPTSLFKAPVIDHFHPNNYSQKAIAGLRKFLDAVEAERDHVAGIVASGVAPENFTTNAPNQLAIWSEFCNAKWPIVSIGLFAGGASRGQNKIDIVADGGNEWIKVNTIKETRLVAEFREQDSYINSDYDSEEDEAPTQRDSLSNSILRLANSLSKAAEAEERPVGLPRARVRLILNRMEEKREEEYLDVRIPETFRAISDSGVLLELGTRGPRQIPPLKPPRRYVPSKAIVLDLSVVIALCCDSTHRPLPATEEELEGRFRAMCLNADGDKDLEPHSNVTKDLRDQLRWESQRPLAQELDDRLSEAGYAPNTLEFWVTQEVKDRIPGIIDVIGGPAEKARASALLEGPDSAFWHNSRHEGRLTALKTLRVRTFPDSIASSPTTAAREPPRGLPAFEIGLWTACMDILGSSEVESLKDKNATKIKNLPKRSRNPRRPKTVFHATTKAPSSHTLRTVIAGIEHGMTVLTNNRGAIGKLISHMGVYDGFPEDRNVDETEARLERRAAIWVVNPSSLSEWRRIQVEERNAAFSI</sequence>
<evidence type="ECO:0008006" key="4">
    <source>
        <dbReference type="Google" id="ProtNLM"/>
    </source>
</evidence>
<dbReference type="AlphaFoldDB" id="A0A1Y1UUB9"/>
<dbReference type="PANTHER" id="PTHR13379:SF0">
    <property type="entry name" value="UPF0415 PROTEIN C7ORF25"/>
    <property type="match status" value="1"/>
</dbReference>
<dbReference type="EMBL" id="NBSH01000001">
    <property type="protein sequence ID" value="ORX41036.1"/>
    <property type="molecule type" value="Genomic_DNA"/>
</dbReference>
<protein>
    <recommendedName>
        <fullName evidence="4">DUF1308 domain-containing protein</fullName>
    </recommendedName>
</protein>
<dbReference type="PANTHER" id="PTHR13379">
    <property type="entry name" value="UNCHARACTERIZED DUF1308"/>
    <property type="match status" value="1"/>
</dbReference>
<feature type="region of interest" description="Disordered" evidence="1">
    <location>
        <begin position="451"/>
        <end position="471"/>
    </location>
</feature>